<protein>
    <submittedName>
        <fullName evidence="2">Uncharacterized protein</fullName>
    </submittedName>
</protein>
<organism evidence="2 3">
    <name type="scientific">Streptosporangium amethystogenes subsp. fukuiense</name>
    <dbReference type="NCBI Taxonomy" id="698418"/>
    <lineage>
        <taxon>Bacteria</taxon>
        <taxon>Bacillati</taxon>
        <taxon>Actinomycetota</taxon>
        <taxon>Actinomycetes</taxon>
        <taxon>Streptosporangiales</taxon>
        <taxon>Streptosporangiaceae</taxon>
        <taxon>Streptosporangium</taxon>
    </lineage>
</organism>
<dbReference type="RefSeq" id="WP_343975605.1">
    <property type="nucleotide sequence ID" value="NZ_BAAAGK010000132.1"/>
</dbReference>
<keyword evidence="1" id="KW-0732">Signal</keyword>
<dbReference type="Proteomes" id="UP001596514">
    <property type="component" value="Unassembled WGS sequence"/>
</dbReference>
<evidence type="ECO:0000313" key="3">
    <source>
        <dbReference type="Proteomes" id="UP001596514"/>
    </source>
</evidence>
<evidence type="ECO:0000256" key="1">
    <source>
        <dbReference type="SAM" id="SignalP"/>
    </source>
</evidence>
<sequence length="173" mass="18896">MIGTPLLAGLVMATAITAPAPVTAHADVQRPAAAADWPESGSFLRYDYDPATDKFEASTKGTYEITGIHPDLFQPVGTAHVKGNVTNHTTGDFRCAFGLFRITYRTADGSLLPTMKYYRNCKGKTAMTFEFSYPNVHQLEVKACTDGKRPEGTRPSLHCVESGGWKVLYVSYP</sequence>
<evidence type="ECO:0000313" key="2">
    <source>
        <dbReference type="EMBL" id="MFC7602897.1"/>
    </source>
</evidence>
<keyword evidence="3" id="KW-1185">Reference proteome</keyword>
<dbReference type="EMBL" id="JBHTEE010000001">
    <property type="protein sequence ID" value="MFC7602897.1"/>
    <property type="molecule type" value="Genomic_DNA"/>
</dbReference>
<feature type="chain" id="PRO_5046951022" evidence="1">
    <location>
        <begin position="25"/>
        <end position="173"/>
    </location>
</feature>
<feature type="signal peptide" evidence="1">
    <location>
        <begin position="1"/>
        <end position="24"/>
    </location>
</feature>
<gene>
    <name evidence="2" type="ORF">ACFQVD_22595</name>
</gene>
<reference evidence="3" key="1">
    <citation type="journal article" date="2019" name="Int. J. Syst. Evol. Microbiol.">
        <title>The Global Catalogue of Microorganisms (GCM) 10K type strain sequencing project: providing services to taxonomists for standard genome sequencing and annotation.</title>
        <authorList>
            <consortium name="The Broad Institute Genomics Platform"/>
            <consortium name="The Broad Institute Genome Sequencing Center for Infectious Disease"/>
            <person name="Wu L."/>
            <person name="Ma J."/>
        </authorList>
    </citation>
    <scope>NUCLEOTIDE SEQUENCE [LARGE SCALE GENOMIC DNA]</scope>
    <source>
        <strain evidence="3">JCM 10083</strain>
    </source>
</reference>
<accession>A0ABW2T4G3</accession>
<proteinExistence type="predicted"/>
<name>A0ABW2T4G3_9ACTN</name>
<comment type="caution">
    <text evidence="2">The sequence shown here is derived from an EMBL/GenBank/DDBJ whole genome shotgun (WGS) entry which is preliminary data.</text>
</comment>